<dbReference type="Proteomes" id="UP000608754">
    <property type="component" value="Unassembled WGS sequence"/>
</dbReference>
<sequence length="884" mass="100979">MFTNAFKSILFFSPALVCTITFAQVDKNNDKNGNSKVVTDSIKLDTIIPVKEKIEFIVDRESDDERHDLKKRTSYFLRNSRVTYGDMSIYADYIELNWNTGDVYAEGKRDSIGQITEQTKFVQGNQEFFQDAFKVNFKTKVGIAYNVRMTEGEGVIIADKVKRVNDSVMYLHRADYTTDTYFKDGKTKDPDFVLRASPGKLLDNGDQKVLITGPINMRIYDIPTPLVAPFSYIPLGSKRSAGILMPRPGERSDLGFFVEGIGFYLPVGEYFDIKMTGDIYTKGSWGLRTESTYKKNYKFSGRFAANFEKRISGIKGLTTGNNAYNKNDLFGVSWSHQQDPKSNPYTQFNANVNFSSSKYYQNSISTQYIENNQVYTNNINSSITLNKKFRDSPFSATLSMGHSQLLTQPTSQIISDSNNNITLTAPRLNVNMTRIYPFAPKAGAKKGLIQNLGLDYTLQAANEIRTNDTDIFTKKMWDEQSRLGASHRVNLSTAVTLANYFPLSLTSTYNETWSDQKILRTYNPINQRTIDTRIKGFSAYRTFNINASISTNIYGTFINSNKNAKIQGIRHVISPNIGFSYNPNFQDPSWGYYSKYQKDNTSLVVPLGQDKEDVWYNQFEQALYGTSIPQLTNSLNFGVLTNLELKVKDDSDPKGYKKVKIFESLRFSSSYNFSAESFKLSPISMSGTTTFMDRKVNVQFGGQFNPYKLEFEPGKNAGKYIDELVMPRLTNFQIGTGYSFDNSTFGGKKFEPKNYKKRGEIRDENFYFDDENYAHFAIPWSLNASLNYTYNKGTLREANHTGSIMLNGSVQPSPFWNINVSTNYDFVDNKITMLNLGLERDLRSFRMSFNWVPMGRYKYYGFMIALKSSMLSDLKYNDRSRTRF</sequence>
<organism evidence="3 4">
    <name type="scientific">Faecalibacter rhinopitheci</name>
    <dbReference type="NCBI Taxonomy" id="2779678"/>
    <lineage>
        <taxon>Bacteria</taxon>
        <taxon>Pseudomonadati</taxon>
        <taxon>Bacteroidota</taxon>
        <taxon>Flavobacteriia</taxon>
        <taxon>Flavobacteriales</taxon>
        <taxon>Weeksellaceae</taxon>
        <taxon>Faecalibacter</taxon>
    </lineage>
</organism>
<dbReference type="GO" id="GO:1990351">
    <property type="term" value="C:transporter complex"/>
    <property type="evidence" value="ECO:0007669"/>
    <property type="project" value="TreeGrafter"/>
</dbReference>
<dbReference type="InterPro" id="IPR050218">
    <property type="entry name" value="LptD"/>
</dbReference>
<feature type="chain" id="PRO_5035291898" evidence="1">
    <location>
        <begin position="24"/>
        <end position="884"/>
    </location>
</feature>
<dbReference type="AlphaFoldDB" id="A0A8J7FLG9"/>
<evidence type="ECO:0000313" key="4">
    <source>
        <dbReference type="Proteomes" id="UP000608754"/>
    </source>
</evidence>
<keyword evidence="1" id="KW-0732">Signal</keyword>
<accession>A0A8J7FLG9</accession>
<dbReference type="GO" id="GO:0009279">
    <property type="term" value="C:cell outer membrane"/>
    <property type="evidence" value="ECO:0007669"/>
    <property type="project" value="TreeGrafter"/>
</dbReference>
<dbReference type="PANTHER" id="PTHR30189">
    <property type="entry name" value="LPS-ASSEMBLY PROTEIN"/>
    <property type="match status" value="1"/>
</dbReference>
<dbReference type="PANTHER" id="PTHR30189:SF1">
    <property type="entry name" value="LPS-ASSEMBLY PROTEIN LPTD"/>
    <property type="match status" value="1"/>
</dbReference>
<dbReference type="InterPro" id="IPR045659">
    <property type="entry name" value="LptD_2"/>
</dbReference>
<feature type="signal peptide" evidence="1">
    <location>
        <begin position="1"/>
        <end position="23"/>
    </location>
</feature>
<dbReference type="Pfam" id="PF19838">
    <property type="entry name" value="LptD_2"/>
    <property type="match status" value="1"/>
</dbReference>
<dbReference type="EMBL" id="JADGIK010000002">
    <property type="protein sequence ID" value="MBF0596527.1"/>
    <property type="molecule type" value="Genomic_DNA"/>
</dbReference>
<feature type="domain" description="LPS-assembly protein LptD central" evidence="2">
    <location>
        <begin position="211"/>
        <end position="707"/>
    </location>
</feature>
<evidence type="ECO:0000259" key="2">
    <source>
        <dbReference type="Pfam" id="PF19838"/>
    </source>
</evidence>
<protein>
    <submittedName>
        <fullName evidence="3">LPS-assembly protein LptD</fullName>
    </submittedName>
</protein>
<reference evidence="3" key="1">
    <citation type="submission" date="2020-10" db="EMBL/GenBank/DDBJ databases">
        <authorList>
            <person name="Lu T."/>
            <person name="Wang Q."/>
            <person name="Han X."/>
        </authorList>
    </citation>
    <scope>NUCLEOTIDE SEQUENCE</scope>
    <source>
        <strain evidence="3">WQ 117</strain>
    </source>
</reference>
<comment type="caution">
    <text evidence="3">The sequence shown here is derived from an EMBL/GenBank/DDBJ whole genome shotgun (WGS) entry which is preliminary data.</text>
</comment>
<evidence type="ECO:0000256" key="1">
    <source>
        <dbReference type="SAM" id="SignalP"/>
    </source>
</evidence>
<keyword evidence="4" id="KW-1185">Reference proteome</keyword>
<name>A0A8J7FLG9_9FLAO</name>
<proteinExistence type="predicted"/>
<evidence type="ECO:0000313" key="3">
    <source>
        <dbReference type="EMBL" id="MBF0596527.1"/>
    </source>
</evidence>
<gene>
    <name evidence="3" type="ORF">IM532_03465</name>
</gene>